<feature type="chain" id="PRO_5046718003" description="Lipoprotein" evidence="2">
    <location>
        <begin position="22"/>
        <end position="133"/>
    </location>
</feature>
<accession>A0ABX1D181</accession>
<keyword evidence="1" id="KW-1133">Transmembrane helix</keyword>
<keyword evidence="1" id="KW-0472">Membrane</keyword>
<dbReference type="PROSITE" id="PS51257">
    <property type="entry name" value="PROKAR_LIPOPROTEIN"/>
    <property type="match status" value="1"/>
</dbReference>
<organism evidence="3 4">
    <name type="scientific">Salinimicrobium oceani</name>
    <dbReference type="NCBI Taxonomy" id="2722702"/>
    <lineage>
        <taxon>Bacteria</taxon>
        <taxon>Pseudomonadati</taxon>
        <taxon>Bacteroidota</taxon>
        <taxon>Flavobacteriia</taxon>
        <taxon>Flavobacteriales</taxon>
        <taxon>Flavobacteriaceae</taxon>
        <taxon>Salinimicrobium</taxon>
    </lineage>
</organism>
<feature type="transmembrane region" description="Helical" evidence="1">
    <location>
        <begin position="107"/>
        <end position="128"/>
    </location>
</feature>
<dbReference type="RefSeq" id="WP_168138156.1">
    <property type="nucleotide sequence ID" value="NZ_JAAVJR010000004.1"/>
</dbReference>
<keyword evidence="1" id="KW-0812">Transmembrane</keyword>
<evidence type="ECO:0000256" key="2">
    <source>
        <dbReference type="SAM" id="SignalP"/>
    </source>
</evidence>
<name>A0ABX1D181_9FLAO</name>
<dbReference type="Proteomes" id="UP000703674">
    <property type="component" value="Unassembled WGS sequence"/>
</dbReference>
<gene>
    <name evidence="3" type="ORF">HC175_08995</name>
</gene>
<protein>
    <recommendedName>
        <fullName evidence="5">Lipoprotein</fullName>
    </recommendedName>
</protein>
<proteinExistence type="predicted"/>
<evidence type="ECO:0000313" key="3">
    <source>
        <dbReference type="EMBL" id="NJW53057.1"/>
    </source>
</evidence>
<evidence type="ECO:0008006" key="5">
    <source>
        <dbReference type="Google" id="ProtNLM"/>
    </source>
</evidence>
<feature type="signal peptide" evidence="2">
    <location>
        <begin position="1"/>
        <end position="21"/>
    </location>
</feature>
<keyword evidence="4" id="KW-1185">Reference proteome</keyword>
<comment type="caution">
    <text evidence="3">The sequence shown here is derived from an EMBL/GenBank/DDBJ whole genome shotgun (WGS) entry which is preliminary data.</text>
</comment>
<reference evidence="3 4" key="1">
    <citation type="submission" date="2020-03" db="EMBL/GenBank/DDBJ databases">
        <title>Salinimicrobium sp. nov, isolated from SCS.</title>
        <authorList>
            <person name="Cao W.R."/>
        </authorList>
    </citation>
    <scope>NUCLEOTIDE SEQUENCE [LARGE SCALE GENOMIC DNA]</scope>
    <source>
        <strain evidence="4">J15B91</strain>
    </source>
</reference>
<dbReference type="EMBL" id="JAAVJR010000004">
    <property type="protein sequence ID" value="NJW53057.1"/>
    <property type="molecule type" value="Genomic_DNA"/>
</dbReference>
<sequence length="133" mass="14446">MKKSALILGLLFLLQSCSVYHSGARSVEEAVAADAKVKVISAGQLQYKFRKLELQDDHLVGITKHNSSTAKKLKHLPSSPAGKFRAIDLSEMVIEEIKLRNNTLSTIINIAIPIAALYVALLATYVAVAPPSY</sequence>
<evidence type="ECO:0000313" key="4">
    <source>
        <dbReference type="Proteomes" id="UP000703674"/>
    </source>
</evidence>
<keyword evidence="2" id="KW-0732">Signal</keyword>
<evidence type="ECO:0000256" key="1">
    <source>
        <dbReference type="SAM" id="Phobius"/>
    </source>
</evidence>